<protein>
    <submittedName>
        <fullName evidence="1">Uncharacterized protein</fullName>
    </submittedName>
</protein>
<dbReference type="Gene3D" id="1.20.58.1200">
    <property type="entry name" value="RNA silencing suppressor P21, N-terminal domain"/>
    <property type="match status" value="12"/>
</dbReference>
<dbReference type="PANTHER" id="PTHR31594:SF16">
    <property type="entry name" value="SI:CH211-281L24.3"/>
    <property type="match status" value="1"/>
</dbReference>
<dbReference type="EMBL" id="JAGEUA010000001">
    <property type="protein sequence ID" value="KAL1023944.1"/>
    <property type="molecule type" value="Genomic_DNA"/>
</dbReference>
<organism evidence="1 2">
    <name type="scientific">Umbra pygmaea</name>
    <name type="common">Eastern mudminnow</name>
    <dbReference type="NCBI Taxonomy" id="75934"/>
    <lineage>
        <taxon>Eukaryota</taxon>
        <taxon>Metazoa</taxon>
        <taxon>Chordata</taxon>
        <taxon>Craniata</taxon>
        <taxon>Vertebrata</taxon>
        <taxon>Euteleostomi</taxon>
        <taxon>Actinopterygii</taxon>
        <taxon>Neopterygii</taxon>
        <taxon>Teleostei</taxon>
        <taxon>Protacanthopterygii</taxon>
        <taxon>Esociformes</taxon>
        <taxon>Umbridae</taxon>
        <taxon>Umbra</taxon>
    </lineage>
</organism>
<dbReference type="Proteomes" id="UP001557470">
    <property type="component" value="Unassembled WGS sequence"/>
</dbReference>
<dbReference type="InterPro" id="IPR052090">
    <property type="entry name" value="Cytolytic_pore-forming_toxin"/>
</dbReference>
<dbReference type="PANTHER" id="PTHR31594">
    <property type="entry name" value="AIG1-TYPE G DOMAIN-CONTAINING PROTEIN"/>
    <property type="match status" value="1"/>
</dbReference>
<accession>A0ABD0XRH7</accession>
<name>A0ABD0XRH7_UMBPY</name>
<reference evidence="1 2" key="1">
    <citation type="submission" date="2024-06" db="EMBL/GenBank/DDBJ databases">
        <authorList>
            <person name="Pan Q."/>
            <person name="Wen M."/>
            <person name="Jouanno E."/>
            <person name="Zahm M."/>
            <person name="Klopp C."/>
            <person name="Cabau C."/>
            <person name="Louis A."/>
            <person name="Berthelot C."/>
            <person name="Parey E."/>
            <person name="Roest Crollius H."/>
            <person name="Montfort J."/>
            <person name="Robinson-Rechavi M."/>
            <person name="Bouchez O."/>
            <person name="Lampietro C."/>
            <person name="Lopez Roques C."/>
            <person name="Donnadieu C."/>
            <person name="Postlethwait J."/>
            <person name="Bobe J."/>
            <person name="Verreycken H."/>
            <person name="Guiguen Y."/>
        </authorList>
    </citation>
    <scope>NUCLEOTIDE SEQUENCE [LARGE SCALE GENOMIC DNA]</scope>
    <source>
        <strain evidence="1">Up_M1</strain>
        <tissue evidence="1">Testis</tissue>
    </source>
</reference>
<keyword evidence="2" id="KW-1185">Reference proteome</keyword>
<evidence type="ECO:0000313" key="1">
    <source>
        <dbReference type="EMBL" id="KAL1023944.1"/>
    </source>
</evidence>
<comment type="caution">
    <text evidence="1">The sequence shown here is derived from an EMBL/GenBank/DDBJ whole genome shotgun (WGS) entry which is preliminary data.</text>
</comment>
<sequence length="1574" mass="183171">MKYVNQKEDFLLDLFSHVKDYETQTGRSVLPALQTVHLSAPAVWSIDLSKRKTSLLLEVLKLQPEKKPVELKGWSDEESEVRSFLQCLPYISQLRFDPFSSDNAKQIKFLVYLLSEAAEREDQTREKKLNLISSVCSYRTFPFFIEDKHKQIDFLLDLFLHVKDYETQTGRSVLPALHTVYQSAPAVWSIDLSKRKTSVLLEVLKLQPEKKPVELKGWSDEESEVRSFLQCLPYISQLSFYQGWSDNSKQIKFLVYLLSEAAEREDQTREKKLNLISSVCSYRTFPFFIEDKHKQSDFLLDLFSHVKDHETKTGRSVLPVLQTVYQSAPAVWSIDLSERKTSVLLEVLKLQPEKKPVELKVWPVKQSEVRSFLQCLPYISQLSFYPGWSNNSKQIKFLVNLLSEAAEWEDQTGEKKLNLVSSVCSYSDFPLHNEHINTQSDFLLDLFSHVKDYETQTGRSVLPALQSVYQSAPAVWSIDLSERKTSVLLEVLKLQPEKRPVELKVWSVKQSEVRSFLQCLPYISQLRFYLVHSDFSKQVKFLVYLLSEAAEWEDQTGEKKLNLVSSVCSYSDFPFHNERINTQSVFLLDLFSHVKDYETQTGRSVLPALQSVYQSAPAVWSIDLSERKTSLLLEVLKLQPEKKPVELKVWSDEESEVRSFLQCLPYISQLSFYPEWSDLSKQVKFLVDLLSEAAEWEDQTGEKKLNLVSSVCSYRDFPFHNEAIYKQCNFLLDLFSYVKEHETKTGRSVLPALQTVYQSAPAVWSIDLSERKTSVLLEVLKLQPEKKPVELKGWSGEESEVRCFLQCLPYISQLSFDPEWSDDSEQVKFLVDLLSEAAEWEDQTGEKKLNLVSSVCSYRTFPLSDLKYDNDDDYEDKQYQCDFLLDLFSHVKDYETKTGRSFLPTLQKVYQSAPAVWSIDLSERQTSLLLEVLKLHPEKKPVELMVWSDEQSEVRSFLQCLPYISQLRFYPFRSDKSNQIKFLVDLLSEAAEWENQTGEKKLNLTVYQSAPAVWSIDLSERKTSLLLEVLKLQPEKKPVELKGWSDEQSEVRSFLQCLPHISQLRFNPFRFDDSKQIKFLVDLLSEAAEWEDQTGEKKMNLISSVCSYRDFPFHNEDIYKQSDFLLDLFSHVKDYETQTGRSVLPALQTVYQSVPAVWSLDLSKRQTSLLLEVLKLQPEKKPVELKVWSDEQSEVRSFLQCLPYISQLRFNPFRFDDSKQVKFLVDLLSEAAEWGGSDREKKMNLNIIKVLKLQPEKKPVELKVWSDEQSEVRSFLQCLPYISQLRFYPFRSDKSNQIKFLVDLLSEAAEWENQTGEKKLNLVSSVCSYRDFPFHNEDIYKQSDFLLDLFSHVKDYETKTGRSVLPALQTVYQSAPAVWSIDLSERKTSLLLEVLKLQPEKKPVELKGWSDEQSEVRSFLQCLPYISQLRFNPFRFDDSKQIKFLVDLLSEAAEWEDQTGEKKMNLISSVCSYRDFPFHNEDIYKQSDFLLDLFSHVKDYETQTGRSVLPALQTVYQSVPAVWSLDLSKRQTSLLLEVLKLQPEKKPVELKVWSDEQSEVRSFLQCLPYISQLR</sequence>
<proteinExistence type="predicted"/>
<gene>
    <name evidence="1" type="ORF">UPYG_G00049350</name>
</gene>
<evidence type="ECO:0000313" key="2">
    <source>
        <dbReference type="Proteomes" id="UP001557470"/>
    </source>
</evidence>